<protein>
    <recommendedName>
        <fullName evidence="5">Dual-action ribosomal maturation protein DarP</fullName>
    </recommendedName>
    <alternativeName>
        <fullName evidence="5">Large ribosomal subunit assembly factor DarP</fullName>
    </alternativeName>
</protein>
<dbReference type="RefSeq" id="WP_005878753.1">
    <property type="nucleotide sequence ID" value="NZ_CABMNL010000001.1"/>
</dbReference>
<dbReference type="PIRSF" id="PIRSF016183">
    <property type="entry name" value="UCP016183"/>
    <property type="match status" value="1"/>
</dbReference>
<evidence type="ECO:0000256" key="1">
    <source>
        <dbReference type="ARBA" id="ARBA00022490"/>
    </source>
</evidence>
<keyword evidence="2 5" id="KW-0690">Ribosome biogenesis</keyword>
<dbReference type="AlphaFoldDB" id="C3X6E1"/>
<comment type="caution">
    <text evidence="7">The sequence shown here is derived from an EMBL/GenBank/DDBJ whole genome shotgun (WGS) entry which is preliminary data.</text>
</comment>
<proteinExistence type="inferred from homology"/>
<feature type="region of interest" description="Disordered" evidence="6">
    <location>
        <begin position="1"/>
        <end position="28"/>
    </location>
</feature>
<dbReference type="Proteomes" id="UP000003973">
    <property type="component" value="Unassembled WGS sequence"/>
</dbReference>
<comment type="subcellular location">
    <subcellularLocation>
        <location evidence="5">Cytoplasm</location>
    </subcellularLocation>
    <text evidence="5">Associates with late stage pre-50S ribosomal subunits.</text>
</comment>
<keyword evidence="3 5" id="KW-0699">rRNA-binding</keyword>
<gene>
    <name evidence="5" type="primary">darP</name>
    <name evidence="7" type="ORF">OFAG_01930</name>
</gene>
<keyword evidence="8" id="KW-1185">Reference proteome</keyword>
<dbReference type="GO" id="GO:0019843">
    <property type="term" value="F:rRNA binding"/>
    <property type="evidence" value="ECO:0007669"/>
    <property type="project" value="UniProtKB-UniRule"/>
</dbReference>
<sequence length="199" mass="23481">MPNPNRGACGFQSGEFEEEYERPSKSQRKREMIALQKVGEQLVNESPDRIKRVSMPENLREAIFECQRIKNHEGRRRQLQFIGKIMRSLDEKTLSIINQTIESWEGLSKADTVLMHALENQREKLLAQETALTEFLHKYPQTNVQQLRTLIRNAKKERAENKPPKAYREIYRLLKQIMSQPLPSEEKNQESEETDEEER</sequence>
<dbReference type="HAMAP" id="MF_00765">
    <property type="entry name" value="DarP"/>
    <property type="match status" value="1"/>
</dbReference>
<name>C3X6E1_9BURK</name>
<dbReference type="Gene3D" id="1.10.60.30">
    <property type="entry name" value="PSPTO4464-like domains"/>
    <property type="match status" value="2"/>
</dbReference>
<reference evidence="7" key="1">
    <citation type="submission" date="2011-10" db="EMBL/GenBank/DDBJ databases">
        <title>The Genome Sequence of Oxalobacter formigenes HOxBLS.</title>
        <authorList>
            <consortium name="The Broad Institute Genome Sequencing Platform"/>
            <person name="Earl A."/>
            <person name="Ward D."/>
            <person name="Feldgarden M."/>
            <person name="Gevers D."/>
            <person name="Allison M.J."/>
            <person name="Humphrey S."/>
            <person name="Young S.K."/>
            <person name="Zeng Q."/>
            <person name="Gargeya S."/>
            <person name="Fitzgerald M."/>
            <person name="Haas B."/>
            <person name="Abouelleil A."/>
            <person name="Alvarado L."/>
            <person name="Arachchi H.M."/>
            <person name="Berlin A."/>
            <person name="Brown A."/>
            <person name="Chapman S.B."/>
            <person name="Chen Z."/>
            <person name="Dunbar C."/>
            <person name="Freedman E."/>
            <person name="Gearin G."/>
            <person name="Goldberg J."/>
            <person name="Griggs A."/>
            <person name="Gujja S."/>
            <person name="Heiman D."/>
            <person name="Howarth C."/>
            <person name="Larson L."/>
            <person name="Lui A."/>
            <person name="MacDonald P.J.P."/>
            <person name="Montmayeur A."/>
            <person name="Murphy C."/>
            <person name="Neiman D."/>
            <person name="Pearson M."/>
            <person name="Priest M."/>
            <person name="Roberts A."/>
            <person name="Saif S."/>
            <person name="Shea T."/>
            <person name="Shenoy N."/>
            <person name="Sisk P."/>
            <person name="Stolte C."/>
            <person name="Sykes S."/>
            <person name="Wortman J."/>
            <person name="Nusbaum C."/>
            <person name="Birren B."/>
        </authorList>
    </citation>
    <scope>NUCLEOTIDE SEQUENCE [LARGE SCALE GENOMIC DNA]</scope>
    <source>
        <strain evidence="7">HOxBLS</strain>
    </source>
</reference>
<dbReference type="SUPFAM" id="SSF158710">
    <property type="entry name" value="PSPTO4464-like"/>
    <property type="match status" value="1"/>
</dbReference>
<evidence type="ECO:0000256" key="4">
    <source>
        <dbReference type="ARBA" id="ARBA00022884"/>
    </source>
</evidence>
<evidence type="ECO:0000256" key="5">
    <source>
        <dbReference type="HAMAP-Rule" id="MF_00765"/>
    </source>
</evidence>
<dbReference type="InterPro" id="IPR006839">
    <property type="entry name" value="DarP"/>
</dbReference>
<dbReference type="GO" id="GO:1902626">
    <property type="term" value="P:assembly of large subunit precursor of preribosome"/>
    <property type="evidence" value="ECO:0007669"/>
    <property type="project" value="UniProtKB-UniRule"/>
</dbReference>
<evidence type="ECO:0000256" key="3">
    <source>
        <dbReference type="ARBA" id="ARBA00022730"/>
    </source>
</evidence>
<dbReference type="CDD" id="cd16331">
    <property type="entry name" value="YjgA-like"/>
    <property type="match status" value="1"/>
</dbReference>
<keyword evidence="4 5" id="KW-0694">RNA-binding</keyword>
<dbReference type="eggNOG" id="COG3028">
    <property type="taxonomic scope" value="Bacteria"/>
</dbReference>
<evidence type="ECO:0000256" key="2">
    <source>
        <dbReference type="ARBA" id="ARBA00022517"/>
    </source>
</evidence>
<dbReference type="NCBIfam" id="NF003593">
    <property type="entry name" value="PRK05255.1-1"/>
    <property type="match status" value="1"/>
</dbReference>
<dbReference type="HOGENOM" id="CLU_106757_2_0_4"/>
<evidence type="ECO:0000256" key="6">
    <source>
        <dbReference type="SAM" id="MobiDB-lite"/>
    </source>
</evidence>
<dbReference type="InterPro" id="IPR023153">
    <property type="entry name" value="DarP_sf"/>
</dbReference>
<dbReference type="GO" id="GO:0005829">
    <property type="term" value="C:cytosol"/>
    <property type="evidence" value="ECO:0007669"/>
    <property type="project" value="TreeGrafter"/>
</dbReference>
<feature type="region of interest" description="Disordered" evidence="6">
    <location>
        <begin position="178"/>
        <end position="199"/>
    </location>
</feature>
<evidence type="ECO:0000313" key="8">
    <source>
        <dbReference type="Proteomes" id="UP000003973"/>
    </source>
</evidence>
<evidence type="ECO:0000313" key="7">
    <source>
        <dbReference type="EMBL" id="EEO28777.1"/>
    </source>
</evidence>
<dbReference type="PANTHER" id="PTHR38101">
    <property type="entry name" value="UPF0307 PROTEIN YJGA"/>
    <property type="match status" value="1"/>
</dbReference>
<dbReference type="PANTHER" id="PTHR38101:SF1">
    <property type="entry name" value="UPF0307 PROTEIN YJGA"/>
    <property type="match status" value="1"/>
</dbReference>
<dbReference type="EMBL" id="ACDP02000003">
    <property type="protein sequence ID" value="EEO28777.1"/>
    <property type="molecule type" value="Genomic_DNA"/>
</dbReference>
<keyword evidence="1 5" id="KW-0963">Cytoplasm</keyword>
<comment type="function">
    <text evidence="5">Member of a network of 50S ribosomal subunit biogenesis factors which assembles along the 30S-50S interface, preventing incorrect 23S rRNA structures from forming. Promotes peptidyl transferase center (PTC) maturation.</text>
</comment>
<organism evidence="7 8">
    <name type="scientific">Oxalobacter paraformigenes</name>
    <dbReference type="NCBI Taxonomy" id="556268"/>
    <lineage>
        <taxon>Bacteria</taxon>
        <taxon>Pseudomonadati</taxon>
        <taxon>Pseudomonadota</taxon>
        <taxon>Betaproteobacteria</taxon>
        <taxon>Burkholderiales</taxon>
        <taxon>Oxalobacteraceae</taxon>
        <taxon>Oxalobacter</taxon>
    </lineage>
</organism>
<dbReference type="Pfam" id="PF04751">
    <property type="entry name" value="DarP"/>
    <property type="match status" value="1"/>
</dbReference>
<accession>C3X6E1</accession>
<comment type="similarity">
    <text evidence="5">Belongs to the DarP family.</text>
</comment>
<dbReference type="GO" id="GO:0043022">
    <property type="term" value="F:ribosome binding"/>
    <property type="evidence" value="ECO:0007669"/>
    <property type="project" value="UniProtKB-UniRule"/>
</dbReference>